<dbReference type="RefSeq" id="WP_223466005.1">
    <property type="nucleotide sequence ID" value="NZ_JAFBIL020000001.1"/>
</dbReference>
<proteinExistence type="predicted"/>
<protein>
    <recommendedName>
        <fullName evidence="4">Lipoprotein</fullName>
    </recommendedName>
</protein>
<dbReference type="PIRSF" id="PIRSF029720">
    <property type="entry name" value="UCP029720"/>
    <property type="match status" value="1"/>
</dbReference>
<feature type="chain" id="PRO_5046663388" description="Lipoprotein" evidence="1">
    <location>
        <begin position="22"/>
        <end position="122"/>
    </location>
</feature>
<keyword evidence="1" id="KW-0732">Signal</keyword>
<evidence type="ECO:0008006" key="4">
    <source>
        <dbReference type="Google" id="ProtNLM"/>
    </source>
</evidence>
<accession>A0ABS7SJS4</accession>
<organism evidence="2 3">
    <name type="scientific">Massilia soli</name>
    <dbReference type="NCBI Taxonomy" id="2792854"/>
    <lineage>
        <taxon>Bacteria</taxon>
        <taxon>Pseudomonadati</taxon>
        <taxon>Pseudomonadota</taxon>
        <taxon>Betaproteobacteria</taxon>
        <taxon>Burkholderiales</taxon>
        <taxon>Oxalobacteraceae</taxon>
        <taxon>Telluria group</taxon>
        <taxon>Massilia</taxon>
    </lineage>
</organism>
<dbReference type="Pfam" id="PF03640">
    <property type="entry name" value="Lipoprotein_15"/>
    <property type="match status" value="2"/>
</dbReference>
<dbReference type="InterPro" id="IPR005297">
    <property type="entry name" value="Lipoprotein_repeat"/>
</dbReference>
<name>A0ABS7SJS4_9BURK</name>
<keyword evidence="3" id="KW-1185">Reference proteome</keyword>
<dbReference type="InterPro" id="IPR014558">
    <property type="entry name" value="UCP029720"/>
</dbReference>
<dbReference type="Proteomes" id="UP000809349">
    <property type="component" value="Unassembled WGS sequence"/>
</dbReference>
<reference evidence="2 3" key="1">
    <citation type="submission" date="2021-08" db="EMBL/GenBank/DDBJ databases">
        <title>Massilia sp. R798.</title>
        <authorList>
            <person name="Baek J.H."/>
            <person name="Jung H.S."/>
            <person name="Kim K.R."/>
            <person name="Jeon C.O."/>
        </authorList>
    </citation>
    <scope>NUCLEOTIDE SEQUENCE [LARGE SCALE GENOMIC DNA]</scope>
    <source>
        <strain evidence="2 3">R798</strain>
    </source>
</reference>
<comment type="caution">
    <text evidence="2">The sequence shown here is derived from an EMBL/GenBank/DDBJ whole genome shotgun (WGS) entry which is preliminary data.</text>
</comment>
<feature type="signal peptide" evidence="1">
    <location>
        <begin position="1"/>
        <end position="21"/>
    </location>
</feature>
<evidence type="ECO:0000256" key="1">
    <source>
        <dbReference type="SAM" id="SignalP"/>
    </source>
</evidence>
<evidence type="ECO:0000313" key="3">
    <source>
        <dbReference type="Proteomes" id="UP000809349"/>
    </source>
</evidence>
<gene>
    <name evidence="2" type="ORF">I4X03_004165</name>
</gene>
<evidence type="ECO:0000313" key="2">
    <source>
        <dbReference type="EMBL" id="MBZ2206451.1"/>
    </source>
</evidence>
<sequence length="122" mass="12960">MKSVSFGTAVLFALVSLSAHASDAPVKKSDGMLVDAKGMTVYTYDKDSAGKSACVAKCAENWPPVMATDAKAMGADYSIITRADGSKQLAHKGKPLYTFIKDKKPGDKTGDKVMDAWHVVTD</sequence>
<dbReference type="PANTHER" id="PTHR39335:SF1">
    <property type="entry name" value="BLL4220 PROTEIN"/>
    <property type="match status" value="1"/>
</dbReference>
<dbReference type="EMBL" id="JAFBIL020000001">
    <property type="protein sequence ID" value="MBZ2206451.1"/>
    <property type="molecule type" value="Genomic_DNA"/>
</dbReference>
<dbReference type="PANTHER" id="PTHR39335">
    <property type="entry name" value="BLL4220 PROTEIN"/>
    <property type="match status" value="1"/>
</dbReference>